<dbReference type="InterPro" id="IPR016187">
    <property type="entry name" value="CTDL_fold"/>
</dbReference>
<dbReference type="EMBL" id="JAUEPH010000003">
    <property type="protein sequence ID" value="MDN3204215.1"/>
    <property type="molecule type" value="Genomic_DNA"/>
</dbReference>
<name>A0ABT7YCF9_9BACT</name>
<accession>A0ABT7YCF9</accession>
<comment type="caution">
    <text evidence="2">The sequence shown here is derived from an EMBL/GenBank/DDBJ whole genome shotgun (WGS) entry which is preliminary data.</text>
</comment>
<keyword evidence="3" id="KW-1185">Reference proteome</keyword>
<evidence type="ECO:0000313" key="2">
    <source>
        <dbReference type="EMBL" id="MDN3204215.1"/>
    </source>
</evidence>
<dbReference type="InterPro" id="IPR051043">
    <property type="entry name" value="Sulfatase_Mod_Factor_Kinase"/>
</dbReference>
<dbReference type="PANTHER" id="PTHR23150:SF19">
    <property type="entry name" value="FORMYLGLYCINE-GENERATING ENZYME"/>
    <property type="match status" value="1"/>
</dbReference>
<dbReference type="InterPro" id="IPR042095">
    <property type="entry name" value="SUMF_sf"/>
</dbReference>
<feature type="domain" description="Sulfatase-modifying factor enzyme-like" evidence="1">
    <location>
        <begin position="47"/>
        <end position="277"/>
    </location>
</feature>
<sequence length="327" mass="37693">MPNLNYTFLLLIFSLYQFWTGPGESPEYQAEFKPYNQEIPGTQVAFEMMPIPAGEFSMGSESGDFPDESPLHKVTLDAFWMGAHEVTWDAFELFLDKNYELAISETPLSEEVDGLTRPSLPYLDMTFGMGKEGKPAIGMTQYGAIQFCRWLYLKTGIFYRLPTEAEWEYAARAGTETKFFYGDDSGKLSDYAWIASNSEGTTQKIGLKEANPYGLYDIYGNVMEWTSDQYEEDFYANSTDENPQNPSLQLYPRVVRGGSFKHSKEEISSSRRYKSDPKWKQLDPQIPKSQWWFPEAPFIGMRLVRPFETPSDEEIEAYYSREPIPDY</sequence>
<proteinExistence type="predicted"/>
<dbReference type="Proteomes" id="UP001171916">
    <property type="component" value="Unassembled WGS sequence"/>
</dbReference>
<evidence type="ECO:0000313" key="3">
    <source>
        <dbReference type="Proteomes" id="UP001171916"/>
    </source>
</evidence>
<dbReference type="SUPFAM" id="SSF56436">
    <property type="entry name" value="C-type lectin-like"/>
    <property type="match status" value="1"/>
</dbReference>
<reference evidence="2" key="1">
    <citation type="submission" date="2023-06" db="EMBL/GenBank/DDBJ databases">
        <title>Robiginitalea aurantiacus sp. nov. and Algoriphagus sediminis sp. nov., isolated from coastal sediment.</title>
        <authorList>
            <person name="Zhou Z.Y."/>
            <person name="An J."/>
            <person name="Jia Y.W."/>
            <person name="Du Z.J."/>
        </authorList>
    </citation>
    <scope>NUCLEOTIDE SEQUENCE</scope>
    <source>
        <strain evidence="2">C2-7</strain>
    </source>
</reference>
<dbReference type="RefSeq" id="WP_289999766.1">
    <property type="nucleotide sequence ID" value="NZ_JAUEPH010000003.1"/>
</dbReference>
<dbReference type="Gene3D" id="3.90.1580.10">
    <property type="entry name" value="paralog of FGE (formylglycine-generating enzyme)"/>
    <property type="match status" value="1"/>
</dbReference>
<gene>
    <name evidence="2" type="ORF">QVH07_08645</name>
</gene>
<dbReference type="PANTHER" id="PTHR23150">
    <property type="entry name" value="SULFATASE MODIFYING FACTOR 1, 2"/>
    <property type="match status" value="1"/>
</dbReference>
<organism evidence="2 3">
    <name type="scientific">Algoriphagus sediminis</name>
    <dbReference type="NCBI Taxonomy" id="3057113"/>
    <lineage>
        <taxon>Bacteria</taxon>
        <taxon>Pseudomonadati</taxon>
        <taxon>Bacteroidota</taxon>
        <taxon>Cytophagia</taxon>
        <taxon>Cytophagales</taxon>
        <taxon>Cyclobacteriaceae</taxon>
        <taxon>Algoriphagus</taxon>
    </lineage>
</organism>
<protein>
    <submittedName>
        <fullName evidence="2">SUMF1/EgtB/PvdO family nonheme iron enzyme</fullName>
    </submittedName>
</protein>
<dbReference type="Pfam" id="PF03781">
    <property type="entry name" value="FGE-sulfatase"/>
    <property type="match status" value="1"/>
</dbReference>
<evidence type="ECO:0000259" key="1">
    <source>
        <dbReference type="Pfam" id="PF03781"/>
    </source>
</evidence>
<dbReference type="InterPro" id="IPR005532">
    <property type="entry name" value="SUMF_dom"/>
</dbReference>